<dbReference type="AlphaFoldDB" id="A0A1V2T0F6"/>
<protein>
    <submittedName>
        <fullName evidence="1">Uncharacterized protein</fullName>
    </submittedName>
</protein>
<proteinExistence type="predicted"/>
<keyword evidence="1" id="KW-0614">Plasmid</keyword>
<name>A0A1V2T0F6_ECOLX</name>
<reference evidence="1" key="2">
    <citation type="submission" date="2019-09" db="EMBL/GenBank/DDBJ databases">
        <authorList>
            <consortium name="Genoscope - CEA"/>
            <person name="William W."/>
        </authorList>
    </citation>
    <scope>NUCLEOTIDE SEQUENCE [LARGE SCALE GENOMIC DNA]</scope>
    <source>
        <strain evidence="1">713</strain>
        <plasmid evidence="1">RCS36_pI-II</plasmid>
    </source>
</reference>
<sequence length="85" mass="9596">MDKKYDFSLSYEALTRVCENAICEHIRRAGSLEGLGFALEYTKAYAILEVWSLLAAAGDTFPALIEKDRIYLLQLISGKNNIELH</sequence>
<accession>A0A1V2T0F6</accession>
<gene>
    <name evidence="1" type="ORF">RCS36_PI-II0186</name>
</gene>
<dbReference type="EMBL" id="LT985229">
    <property type="protein sequence ID" value="SPD96870.1"/>
    <property type="molecule type" value="Genomic_DNA"/>
</dbReference>
<dbReference type="GeneID" id="69758401"/>
<evidence type="ECO:0000313" key="1">
    <source>
        <dbReference type="EMBL" id="SPD96870.1"/>
    </source>
</evidence>
<dbReference type="RefSeq" id="WP_004197688.1">
    <property type="nucleotide sequence ID" value="NZ_CP091757.1"/>
</dbReference>
<reference evidence="1" key="1">
    <citation type="submission" date="2018-02" db="EMBL/GenBank/DDBJ databases">
        <authorList>
            <person name="Cea G.-C."/>
            <person name="William W."/>
        </authorList>
    </citation>
    <scope>NUCLEOTIDE SEQUENCE</scope>
    <source>
        <strain evidence="1">713</strain>
        <plasmid evidence="1">RCS36_pI-II</plasmid>
    </source>
</reference>
<geneLocation type="plasmid" evidence="1">
    <name>RCS36_pI-II</name>
</geneLocation>
<organism evidence="1">
    <name type="scientific">Escherichia coli</name>
    <dbReference type="NCBI Taxonomy" id="562"/>
    <lineage>
        <taxon>Bacteria</taxon>
        <taxon>Pseudomonadati</taxon>
        <taxon>Pseudomonadota</taxon>
        <taxon>Gammaproteobacteria</taxon>
        <taxon>Enterobacterales</taxon>
        <taxon>Enterobacteriaceae</taxon>
        <taxon>Escherichia</taxon>
    </lineage>
</organism>